<dbReference type="Proteomes" id="UP001497457">
    <property type="component" value="Chromosome 16b"/>
</dbReference>
<dbReference type="EMBL" id="OZ075126">
    <property type="protein sequence ID" value="CAL4944825.1"/>
    <property type="molecule type" value="Genomic_DNA"/>
</dbReference>
<gene>
    <name evidence="3" type="ORF">URODEC1_LOCUS35069</name>
</gene>
<feature type="region of interest" description="Disordered" evidence="1">
    <location>
        <begin position="1"/>
        <end position="25"/>
    </location>
</feature>
<feature type="domain" description="DUF1618" evidence="2">
    <location>
        <begin position="243"/>
        <end position="369"/>
    </location>
</feature>
<dbReference type="AlphaFoldDB" id="A0ABC8YIG7"/>
<dbReference type="InterPro" id="IPR011676">
    <property type="entry name" value="DUF1618"/>
</dbReference>
<evidence type="ECO:0000259" key="2">
    <source>
        <dbReference type="Pfam" id="PF07762"/>
    </source>
</evidence>
<dbReference type="Pfam" id="PF07762">
    <property type="entry name" value="DUF1618"/>
    <property type="match status" value="1"/>
</dbReference>
<name>A0ABC8YIG7_9POAL</name>
<organism evidence="3 4">
    <name type="scientific">Urochloa decumbens</name>
    <dbReference type="NCBI Taxonomy" id="240449"/>
    <lineage>
        <taxon>Eukaryota</taxon>
        <taxon>Viridiplantae</taxon>
        <taxon>Streptophyta</taxon>
        <taxon>Embryophyta</taxon>
        <taxon>Tracheophyta</taxon>
        <taxon>Spermatophyta</taxon>
        <taxon>Magnoliopsida</taxon>
        <taxon>Liliopsida</taxon>
        <taxon>Poales</taxon>
        <taxon>Poaceae</taxon>
        <taxon>PACMAD clade</taxon>
        <taxon>Panicoideae</taxon>
        <taxon>Panicodae</taxon>
        <taxon>Paniceae</taxon>
        <taxon>Melinidinae</taxon>
        <taxon>Urochloa</taxon>
    </lineage>
</organism>
<sequence>MAAPRRSPPIYVLNDSLDLDPPTGDPGQGFTMLECASKKAYGCGEHGQEMVDGLALYLRLGDAPLVTSSLAIRISDAALRRFDSELGPHNLDALHRERVSPRDREMDAVGRILVAEADLVAVALGFRRERSIIRNLTYFLVYDNVDASLSMINDLPHLYQGIGPLLPVPNRTIDGGACELLLMARRAPGLPAKKKKKEKLCVFSTATWAKNPACLWQIKRRRFPAGDLFTATMAFSFQGKGFWADLARGLVYCDLPHATGDSSAVNFGLIRLPAGCELDEDEALKLEEQPDNLTRIVGCGGGSIRFVCIDRATEYEYEEDHLVTMWTLQLPLKQWKEEWKFSARELWGFDGFKEAGLPKAQPEFPVVLADGGVCFVLTDYRQRRSFGDDVLVGHICSIDVPNKRVLWHGQVHDYPFSKAFVLPSSFFQRKQRGSHKRKFGDYHPTAGLASPAF</sequence>
<accession>A0ABC8YIG7</accession>
<proteinExistence type="predicted"/>
<reference evidence="3" key="1">
    <citation type="submission" date="2024-10" db="EMBL/GenBank/DDBJ databases">
        <authorList>
            <person name="Ryan C."/>
        </authorList>
    </citation>
    <scope>NUCLEOTIDE SEQUENCE [LARGE SCALE GENOMIC DNA]</scope>
</reference>
<dbReference type="PANTHER" id="PTHR33086">
    <property type="entry name" value="OS05G0468200 PROTEIN-RELATED"/>
    <property type="match status" value="1"/>
</dbReference>
<evidence type="ECO:0000313" key="3">
    <source>
        <dbReference type="EMBL" id="CAL4944825.1"/>
    </source>
</evidence>
<evidence type="ECO:0000256" key="1">
    <source>
        <dbReference type="SAM" id="MobiDB-lite"/>
    </source>
</evidence>
<evidence type="ECO:0000313" key="4">
    <source>
        <dbReference type="Proteomes" id="UP001497457"/>
    </source>
</evidence>
<dbReference type="PANTHER" id="PTHR33086:SF54">
    <property type="entry name" value="DUF1618 DOMAIN-CONTAINING PROTEIN"/>
    <property type="match status" value="1"/>
</dbReference>
<keyword evidence="4" id="KW-1185">Reference proteome</keyword>
<protein>
    <recommendedName>
        <fullName evidence="2">DUF1618 domain-containing protein</fullName>
    </recommendedName>
</protein>